<dbReference type="AlphaFoldDB" id="A0A8R1I6Q3"/>
<dbReference type="PROSITE" id="PS50097">
    <property type="entry name" value="BTB"/>
    <property type="match status" value="1"/>
</dbReference>
<dbReference type="OMA" id="SMLKTMF"/>
<dbReference type="GO" id="GO:0051260">
    <property type="term" value="P:protein homooligomerization"/>
    <property type="evidence" value="ECO:0007669"/>
    <property type="project" value="InterPro"/>
</dbReference>
<keyword evidence="3" id="KW-1185">Reference proteome</keyword>
<dbReference type="InterPro" id="IPR045068">
    <property type="entry name" value="BACURD1-3"/>
</dbReference>
<protein>
    <submittedName>
        <fullName evidence="2">BTB domain-containing protein</fullName>
    </submittedName>
</protein>
<feature type="domain" description="BTB" evidence="1">
    <location>
        <begin position="4"/>
        <end position="72"/>
    </location>
</feature>
<dbReference type="PANTHER" id="PTHR11145">
    <property type="entry name" value="BTB/POZ DOMAIN-CONTAINING ADAPTER FOR CUL3-MEDIATED RHOA DEGRADATION PROTEIN FAMILY MEMBER"/>
    <property type="match status" value="1"/>
</dbReference>
<dbReference type="SMART" id="SM00225">
    <property type="entry name" value="BTB"/>
    <property type="match status" value="1"/>
</dbReference>
<dbReference type="InterPro" id="IPR000210">
    <property type="entry name" value="BTB/POZ_dom"/>
</dbReference>
<dbReference type="Pfam" id="PF02214">
    <property type="entry name" value="BTB_2"/>
    <property type="match status" value="1"/>
</dbReference>
<dbReference type="Gene3D" id="3.30.710.10">
    <property type="entry name" value="Potassium Channel Kv1.1, Chain A"/>
    <property type="match status" value="1"/>
</dbReference>
<proteinExistence type="predicted"/>
<dbReference type="EnsemblMetazoa" id="CJA17020.1">
    <property type="protein sequence ID" value="CJA17020.1"/>
    <property type="gene ID" value="WBGene00136225"/>
</dbReference>
<sequence>MTTQIVKLDVGGTVFKTSLFTLSQHDSMLKTLLTTGMPVERDENGCVFIDRDSKYFRLILNFLRDGFVDLPETRSEVLEILAEAKYYLLQTLIDCCEERLRQTYIPNYYVVTFVVEARKFIFGSDKPVIVLRLPINIGTTGIVSSYYFSEKRFEELADQHHESITFVLVTEAEFTEDCSWSFFLQNKRVSIRVKGPSDNNMIEDCMWEVLEDAKRRRQTHSKLV</sequence>
<evidence type="ECO:0000313" key="3">
    <source>
        <dbReference type="Proteomes" id="UP000005237"/>
    </source>
</evidence>
<dbReference type="PANTHER" id="PTHR11145:SF8">
    <property type="entry name" value="RE57120P"/>
    <property type="match status" value="1"/>
</dbReference>
<reference evidence="2" key="2">
    <citation type="submission" date="2022-06" db="UniProtKB">
        <authorList>
            <consortium name="EnsemblMetazoa"/>
        </authorList>
    </citation>
    <scope>IDENTIFICATION</scope>
    <source>
        <strain evidence="2">DF5081</strain>
    </source>
</reference>
<dbReference type="SUPFAM" id="SSF54695">
    <property type="entry name" value="POZ domain"/>
    <property type="match status" value="1"/>
</dbReference>
<dbReference type="InterPro" id="IPR011333">
    <property type="entry name" value="SKP1/BTB/POZ_sf"/>
</dbReference>
<accession>A0A8R1I6Q3</accession>
<evidence type="ECO:0000259" key="1">
    <source>
        <dbReference type="PROSITE" id="PS50097"/>
    </source>
</evidence>
<organism evidence="2 3">
    <name type="scientific">Caenorhabditis japonica</name>
    <dbReference type="NCBI Taxonomy" id="281687"/>
    <lineage>
        <taxon>Eukaryota</taxon>
        <taxon>Metazoa</taxon>
        <taxon>Ecdysozoa</taxon>
        <taxon>Nematoda</taxon>
        <taxon>Chromadorea</taxon>
        <taxon>Rhabditida</taxon>
        <taxon>Rhabditina</taxon>
        <taxon>Rhabditomorpha</taxon>
        <taxon>Rhabditoidea</taxon>
        <taxon>Rhabditidae</taxon>
        <taxon>Peloderinae</taxon>
        <taxon>Caenorhabditis</taxon>
    </lineage>
</organism>
<dbReference type="Proteomes" id="UP000005237">
    <property type="component" value="Unassembled WGS sequence"/>
</dbReference>
<dbReference type="EnsemblMetazoa" id="CJA17020.2">
    <property type="protein sequence ID" value="CJA17020.2"/>
    <property type="gene ID" value="WBGene00136225"/>
</dbReference>
<name>A0A8R1I6Q3_CAEJA</name>
<evidence type="ECO:0000313" key="2">
    <source>
        <dbReference type="EnsemblMetazoa" id="CJA17020.2"/>
    </source>
</evidence>
<dbReference type="InterPro" id="IPR003131">
    <property type="entry name" value="T1-type_BTB"/>
</dbReference>
<reference evidence="3" key="1">
    <citation type="submission" date="2010-08" db="EMBL/GenBank/DDBJ databases">
        <authorList>
            <consortium name="Caenorhabditis japonica Sequencing Consortium"/>
            <person name="Wilson R.K."/>
        </authorList>
    </citation>
    <scope>NUCLEOTIDE SEQUENCE [LARGE SCALE GENOMIC DNA]</scope>
    <source>
        <strain evidence="3">DF5081</strain>
    </source>
</reference>